<dbReference type="InterPro" id="IPR002645">
    <property type="entry name" value="STAS_dom"/>
</dbReference>
<sequence>MRDPLTRFHQATSTLTVTTTHDSTVVAATGDLDGAVADHLLARLSEELALRPQALVVDLTRVGFCSARILRVLLTTSADAHAAGIPCVIVSDQRAVRRPIAVLGLDHLLQVQENLAAAREWLAVLGTVGATG</sequence>
<dbReference type="EMBL" id="JAYFSI010000017">
    <property type="protein sequence ID" value="MEA5366845.1"/>
    <property type="molecule type" value="Genomic_DNA"/>
</dbReference>
<dbReference type="CDD" id="cd07043">
    <property type="entry name" value="STAS_anti-anti-sigma_factors"/>
    <property type="match status" value="1"/>
</dbReference>
<feature type="domain" description="STAS" evidence="1">
    <location>
        <begin position="13"/>
        <end position="125"/>
    </location>
</feature>
<gene>
    <name evidence="2" type="ORF">VA596_45445</name>
</gene>
<dbReference type="RefSeq" id="WP_323336377.1">
    <property type="nucleotide sequence ID" value="NZ_JAYFSI010000017.1"/>
</dbReference>
<comment type="caution">
    <text evidence="2">The sequence shown here is derived from an EMBL/GenBank/DDBJ whole genome shotgun (WGS) entry which is preliminary data.</text>
</comment>
<accession>A0ABU5RM12</accession>
<name>A0ABU5RM12_9PSEU</name>
<dbReference type="Pfam" id="PF01740">
    <property type="entry name" value="STAS"/>
    <property type="match status" value="1"/>
</dbReference>
<organism evidence="2 3">
    <name type="scientific">Amycolatopsis heterodermiae</name>
    <dbReference type="NCBI Taxonomy" id="3110235"/>
    <lineage>
        <taxon>Bacteria</taxon>
        <taxon>Bacillati</taxon>
        <taxon>Actinomycetota</taxon>
        <taxon>Actinomycetes</taxon>
        <taxon>Pseudonocardiales</taxon>
        <taxon>Pseudonocardiaceae</taxon>
        <taxon>Amycolatopsis</taxon>
    </lineage>
</organism>
<dbReference type="SUPFAM" id="SSF52091">
    <property type="entry name" value="SpoIIaa-like"/>
    <property type="match status" value="1"/>
</dbReference>
<reference evidence="2 3" key="1">
    <citation type="submission" date="2023-12" db="EMBL/GenBank/DDBJ databases">
        <title>Amycolatopsis sp. V23-08.</title>
        <authorList>
            <person name="Somphong A."/>
        </authorList>
    </citation>
    <scope>NUCLEOTIDE SEQUENCE [LARGE SCALE GENOMIC DNA]</scope>
    <source>
        <strain evidence="2 3">V23-08</strain>
    </source>
</reference>
<dbReference type="Proteomes" id="UP001304298">
    <property type="component" value="Unassembled WGS sequence"/>
</dbReference>
<proteinExistence type="predicted"/>
<protein>
    <submittedName>
        <fullName evidence="2">STAS domain-containing protein</fullName>
    </submittedName>
</protein>
<evidence type="ECO:0000313" key="2">
    <source>
        <dbReference type="EMBL" id="MEA5366845.1"/>
    </source>
</evidence>
<dbReference type="PROSITE" id="PS50801">
    <property type="entry name" value="STAS"/>
    <property type="match status" value="1"/>
</dbReference>
<keyword evidence="3" id="KW-1185">Reference proteome</keyword>
<dbReference type="Gene3D" id="3.30.750.24">
    <property type="entry name" value="STAS domain"/>
    <property type="match status" value="1"/>
</dbReference>
<evidence type="ECO:0000259" key="1">
    <source>
        <dbReference type="PROSITE" id="PS50801"/>
    </source>
</evidence>
<evidence type="ECO:0000313" key="3">
    <source>
        <dbReference type="Proteomes" id="UP001304298"/>
    </source>
</evidence>
<dbReference type="InterPro" id="IPR036513">
    <property type="entry name" value="STAS_dom_sf"/>
</dbReference>